<dbReference type="EMBL" id="FOLQ01000001">
    <property type="protein sequence ID" value="SFC13300.1"/>
    <property type="molecule type" value="Genomic_DNA"/>
</dbReference>
<proteinExistence type="predicted"/>
<evidence type="ECO:0000256" key="1">
    <source>
        <dbReference type="SAM" id="SignalP"/>
    </source>
</evidence>
<keyword evidence="3" id="KW-1185">Reference proteome</keyword>
<dbReference type="OrthoDB" id="958085at2"/>
<feature type="signal peptide" evidence="1">
    <location>
        <begin position="1"/>
        <end position="21"/>
    </location>
</feature>
<evidence type="ECO:0000313" key="3">
    <source>
        <dbReference type="Proteomes" id="UP000198598"/>
    </source>
</evidence>
<keyword evidence="1" id="KW-0732">Signal</keyword>
<gene>
    <name evidence="2" type="ORF">SAMN05216167_101523</name>
</gene>
<evidence type="ECO:0000313" key="2">
    <source>
        <dbReference type="EMBL" id="SFC13300.1"/>
    </source>
</evidence>
<evidence type="ECO:0008006" key="4">
    <source>
        <dbReference type="Google" id="ProtNLM"/>
    </source>
</evidence>
<name>A0A1I1GWD6_9BACT</name>
<accession>A0A1I1GWD6</accession>
<feature type="chain" id="PRO_5011537735" description="LTXXQ motif family protein" evidence="1">
    <location>
        <begin position="22"/>
        <end position="134"/>
    </location>
</feature>
<sequence length="134" mass="15523">MKKTIAAALTLFTLATGVTFAQGVYSRPFDNRTNQYGGQRNDRDQYQDEIKIDRIDAIVGLSRRQEKQLHKIEDNYDRIMSTSRMTPDGLRQIQLRKRQDMLAVLTSAQRDRLFATQQSVPYNRNQPAPYGRRG</sequence>
<reference evidence="2 3" key="1">
    <citation type="submission" date="2016-10" db="EMBL/GenBank/DDBJ databases">
        <authorList>
            <person name="de Groot N.N."/>
        </authorList>
    </citation>
    <scope>NUCLEOTIDE SEQUENCE [LARGE SCALE GENOMIC DNA]</scope>
    <source>
        <strain evidence="2 3">DSM 26130</strain>
    </source>
</reference>
<dbReference type="RefSeq" id="WP_093823608.1">
    <property type="nucleotide sequence ID" value="NZ_FOLQ01000001.1"/>
</dbReference>
<dbReference type="Proteomes" id="UP000198598">
    <property type="component" value="Unassembled WGS sequence"/>
</dbReference>
<dbReference type="AlphaFoldDB" id="A0A1I1GWD6"/>
<organism evidence="2 3">
    <name type="scientific">Spirosoma endophyticum</name>
    <dbReference type="NCBI Taxonomy" id="662367"/>
    <lineage>
        <taxon>Bacteria</taxon>
        <taxon>Pseudomonadati</taxon>
        <taxon>Bacteroidota</taxon>
        <taxon>Cytophagia</taxon>
        <taxon>Cytophagales</taxon>
        <taxon>Cytophagaceae</taxon>
        <taxon>Spirosoma</taxon>
    </lineage>
</organism>
<protein>
    <recommendedName>
        <fullName evidence="4">LTXXQ motif family protein</fullName>
    </recommendedName>
</protein>